<gene>
    <name evidence="1" type="ORF">LCGC14_1849240</name>
</gene>
<evidence type="ECO:0000313" key="1">
    <source>
        <dbReference type="EMBL" id="KKK42424.1"/>
    </source>
</evidence>
<comment type="caution">
    <text evidence="1">The sequence shown here is derived from an EMBL/GenBank/DDBJ whole genome shotgun (WGS) entry which is preliminary data.</text>
</comment>
<organism evidence="1">
    <name type="scientific">marine sediment metagenome</name>
    <dbReference type="NCBI Taxonomy" id="412755"/>
    <lineage>
        <taxon>unclassified sequences</taxon>
        <taxon>metagenomes</taxon>
        <taxon>ecological metagenomes</taxon>
    </lineage>
</organism>
<reference evidence="1" key="1">
    <citation type="journal article" date="2015" name="Nature">
        <title>Complex archaea that bridge the gap between prokaryotes and eukaryotes.</title>
        <authorList>
            <person name="Spang A."/>
            <person name="Saw J.H."/>
            <person name="Jorgensen S.L."/>
            <person name="Zaremba-Niedzwiedzka K."/>
            <person name="Martijn J."/>
            <person name="Lind A.E."/>
            <person name="van Eijk R."/>
            <person name="Schleper C."/>
            <person name="Guy L."/>
            <person name="Ettema T.J."/>
        </authorList>
    </citation>
    <scope>NUCLEOTIDE SEQUENCE</scope>
</reference>
<name>A0A0F8XJV1_9ZZZZ</name>
<sequence>MEKVSNCCKALIRYGLGKIGGIIRCNQCGRICKEVQSDKG</sequence>
<proteinExistence type="predicted"/>
<protein>
    <submittedName>
        <fullName evidence="1">Uncharacterized protein</fullName>
    </submittedName>
</protein>
<accession>A0A0F8XJV1</accession>
<dbReference type="EMBL" id="LAZR01070327">
    <property type="protein sequence ID" value="KKK42424.1"/>
    <property type="molecule type" value="Genomic_DNA"/>
</dbReference>
<dbReference type="AlphaFoldDB" id="A0A0F8XJV1"/>